<keyword evidence="2" id="KW-0614">Plasmid</keyword>
<geneLocation type="plasmid" evidence="3">
    <name>pmppla107</name>
</geneLocation>
<dbReference type="RefSeq" id="WP_005742701.1">
    <property type="nucleotide sequence ID" value="NZ_CP031226.1"/>
</dbReference>
<reference evidence="2 3" key="1">
    <citation type="journal article" date="2011" name="PLoS Pathog.">
        <title>Dynamic evolution of pathogenicity revealed by sequencing and comparative genomics of 19 Pseudomonas syringae isolates.</title>
        <authorList>
            <person name="Baltrus D.A."/>
            <person name="Nishimura M.T."/>
            <person name="Romanchuk A."/>
            <person name="Chang J.H."/>
            <person name="Mukhtar M.S."/>
            <person name="Cherkis K."/>
            <person name="Roach J."/>
            <person name="Grant S.R."/>
            <person name="Jones C.D."/>
            <person name="Dangl J.L."/>
        </authorList>
    </citation>
    <scope>NUCLEOTIDE SEQUENCE [LARGE SCALE GENOMIC DNA]</scope>
    <source>
        <strain evidence="2 3">M301315</strain>
    </source>
</reference>
<dbReference type="EMBL" id="CP031226">
    <property type="protein sequence ID" value="AXH60190.1"/>
    <property type="molecule type" value="Genomic_DNA"/>
</dbReference>
<dbReference type="GeneID" id="39474155"/>
<name>A0AAD0PWS9_PSEAV</name>
<evidence type="ECO:0000313" key="2">
    <source>
        <dbReference type="EMBL" id="AXH60190.1"/>
    </source>
</evidence>
<proteinExistence type="predicted"/>
<dbReference type="AlphaFoldDB" id="A0AAD0PWS9"/>
<dbReference type="Proteomes" id="UP000006426">
    <property type="component" value="Plasmid pmppla107"/>
</dbReference>
<feature type="region of interest" description="Disordered" evidence="1">
    <location>
        <begin position="1"/>
        <end position="25"/>
    </location>
</feature>
<evidence type="ECO:0000256" key="1">
    <source>
        <dbReference type="SAM" id="MobiDB-lite"/>
    </source>
</evidence>
<accession>A0AAD0PWS9</accession>
<organism evidence="2 3">
    <name type="scientific">Pseudomonas amygdali pv. lachrymans str. M301315</name>
    <dbReference type="NCBI Taxonomy" id="629260"/>
    <lineage>
        <taxon>Bacteria</taxon>
        <taxon>Pseudomonadati</taxon>
        <taxon>Pseudomonadota</taxon>
        <taxon>Gammaproteobacteria</taxon>
        <taxon>Pseudomonadales</taxon>
        <taxon>Pseudomonadaceae</taxon>
        <taxon>Pseudomonas</taxon>
        <taxon>Pseudomonas amygdali</taxon>
    </lineage>
</organism>
<protein>
    <submittedName>
        <fullName evidence="2">Uncharacterized protein</fullName>
    </submittedName>
</protein>
<gene>
    <name evidence="2" type="ORF">PLA107_033940</name>
</gene>
<feature type="region of interest" description="Disordered" evidence="1">
    <location>
        <begin position="121"/>
        <end position="141"/>
    </location>
</feature>
<evidence type="ECO:0000313" key="3">
    <source>
        <dbReference type="Proteomes" id="UP000006426"/>
    </source>
</evidence>
<sequence length="141" mass="15590">MSNIPTNGKNLPRDLHSSGPKVPSKAEAVAHWISQQEKSAFGIDPTVKSFLLENPELCPVISTFGNPKSPTKQKWEKISRSMLAANKDRQPGDHVLYPKALFQAEFKPEVLTLFEQHSIDRGTPMAAIPNRSREAGDGMEP</sequence>
<feature type="compositionally biased region" description="Basic and acidic residues" evidence="1">
    <location>
        <begin position="131"/>
        <end position="141"/>
    </location>
</feature>